<keyword evidence="3 4" id="KW-0012">Acyltransferase</keyword>
<evidence type="ECO:0000256" key="1">
    <source>
        <dbReference type="ARBA" id="ARBA00009213"/>
    </source>
</evidence>
<dbReference type="InterPro" id="IPR036527">
    <property type="entry name" value="SCP2_sterol-bd_dom_sf"/>
</dbReference>
<dbReference type="InterPro" id="IPR051554">
    <property type="entry name" value="Acetyltransferase_Eis"/>
</dbReference>
<dbReference type="SUPFAM" id="SSF55718">
    <property type="entry name" value="SCP-like"/>
    <property type="match status" value="1"/>
</dbReference>
<dbReference type="PANTHER" id="PTHR37817:SF1">
    <property type="entry name" value="N-ACETYLTRANSFERASE EIS"/>
    <property type="match status" value="1"/>
</dbReference>
<dbReference type="NCBIfam" id="NF002367">
    <property type="entry name" value="PRK01346.1-4"/>
    <property type="match status" value="1"/>
</dbReference>
<dbReference type="RefSeq" id="WP_386442318.1">
    <property type="nucleotide sequence ID" value="NZ_JBHSFH010000003.1"/>
</dbReference>
<dbReference type="InterPro" id="IPR022902">
    <property type="entry name" value="NAcTrfase_Eis"/>
</dbReference>
<feature type="active site" description="Proton acceptor; via carboxylate" evidence="4">
    <location>
        <position position="412"/>
    </location>
</feature>
<protein>
    <submittedName>
        <fullName evidence="6">GNAT family N-acetyltransferase</fullName>
    </submittedName>
</protein>
<organism evidence="6 7">
    <name type="scientific">Streptomyces ovatisporus</name>
    <dbReference type="NCBI Taxonomy" id="1128682"/>
    <lineage>
        <taxon>Bacteria</taxon>
        <taxon>Bacillati</taxon>
        <taxon>Actinomycetota</taxon>
        <taxon>Actinomycetes</taxon>
        <taxon>Kitasatosporales</taxon>
        <taxon>Streptomycetaceae</taxon>
        <taxon>Streptomyces</taxon>
    </lineage>
</organism>
<sequence length="412" mass="45242">MTTELRMLRLSEWDKWYKGISRAFGGFEGEERELYRELTEIDRSLAVWDGDDVVGSAGLFSFRMTVPGGAVVPTAGVTMVHVAATHRRRGVLRALMRRQLDDIRAAGTEPLAVLTASEPTIYGRFGYGLAARQLDADIDTSRVRLHVPPESDAVRLRLVDDAASATATCEAVYEQRVTARPGMLRHGPGWERYPLLDPPGGRHGSTPLACVLAEGEDGEVRGYARYALKSEWDEHGVATGSVLLRDVEALDPAAYGALWRYLFGIDLKPVLRVRNRPVDDAWLHMIGDDVRLCRPRWRDALFARPVEVGAALAARTYSRPVDVVLEVVDEFCPWNTGRWHLAGDESGATCERTSDPADLALSVRELSAAYLGCTALRTLGHAGLVRELREGALGAASGAFVTDLAPWLPHGF</sequence>
<dbReference type="Gene3D" id="3.40.630.30">
    <property type="match status" value="2"/>
</dbReference>
<dbReference type="CDD" id="cd04301">
    <property type="entry name" value="NAT_SF"/>
    <property type="match status" value="1"/>
</dbReference>
<reference evidence="7" key="1">
    <citation type="journal article" date="2019" name="Int. J. Syst. Evol. Microbiol.">
        <title>The Global Catalogue of Microorganisms (GCM) 10K type strain sequencing project: providing services to taxonomists for standard genome sequencing and annotation.</title>
        <authorList>
            <consortium name="The Broad Institute Genomics Platform"/>
            <consortium name="The Broad Institute Genome Sequencing Center for Infectious Disease"/>
            <person name="Wu L."/>
            <person name="Ma J."/>
        </authorList>
    </citation>
    <scope>NUCLEOTIDE SEQUENCE [LARGE SCALE GENOMIC DNA]</scope>
    <source>
        <strain evidence="7">CGMCC 4.7357</strain>
    </source>
</reference>
<evidence type="ECO:0000259" key="5">
    <source>
        <dbReference type="PROSITE" id="PS51186"/>
    </source>
</evidence>
<dbReference type="InterPro" id="IPR016181">
    <property type="entry name" value="Acyl_CoA_acyltransferase"/>
</dbReference>
<comment type="similarity">
    <text evidence="1 4">Belongs to the acetyltransferase Eis family.</text>
</comment>
<dbReference type="Pfam" id="PF13530">
    <property type="entry name" value="SCP2_2"/>
    <property type="match status" value="1"/>
</dbReference>
<evidence type="ECO:0000256" key="4">
    <source>
        <dbReference type="HAMAP-Rule" id="MF_01812"/>
    </source>
</evidence>
<dbReference type="Gene3D" id="3.30.1050.10">
    <property type="entry name" value="SCP2 sterol-binding domain"/>
    <property type="match status" value="1"/>
</dbReference>
<proteinExistence type="inferred from homology"/>
<evidence type="ECO:0000256" key="3">
    <source>
        <dbReference type="ARBA" id="ARBA00023315"/>
    </source>
</evidence>
<gene>
    <name evidence="6" type="ORF">ACFPA8_04070</name>
</gene>
<dbReference type="InterPro" id="IPR000182">
    <property type="entry name" value="GNAT_dom"/>
</dbReference>
<comment type="subunit">
    <text evidence="4">Homohexamer; trimer of dimers.</text>
</comment>
<dbReference type="Proteomes" id="UP001595997">
    <property type="component" value="Unassembled WGS sequence"/>
</dbReference>
<dbReference type="InterPro" id="IPR041380">
    <property type="entry name" value="Acetyltransf_17"/>
</dbReference>
<feature type="binding site" evidence="4">
    <location>
        <begin position="117"/>
        <end position="118"/>
    </location>
    <ligand>
        <name>acetyl-CoA</name>
        <dbReference type="ChEBI" id="CHEBI:57288"/>
    </ligand>
</feature>
<dbReference type="SUPFAM" id="SSF55729">
    <property type="entry name" value="Acyl-CoA N-acyltransferases (Nat)"/>
    <property type="match status" value="1"/>
</dbReference>
<dbReference type="PROSITE" id="PS51186">
    <property type="entry name" value="GNAT"/>
    <property type="match status" value="1"/>
</dbReference>
<evidence type="ECO:0000313" key="7">
    <source>
        <dbReference type="Proteomes" id="UP001595997"/>
    </source>
</evidence>
<feature type="active site" description="Proton donor" evidence="4">
    <location>
        <position position="122"/>
    </location>
</feature>
<dbReference type="PANTHER" id="PTHR37817">
    <property type="entry name" value="N-ACETYLTRANSFERASE EIS"/>
    <property type="match status" value="1"/>
</dbReference>
<feature type="domain" description="N-acetyltransferase" evidence="5">
    <location>
        <begin position="3"/>
        <end position="150"/>
    </location>
</feature>
<keyword evidence="2 4" id="KW-0808">Transferase</keyword>
<name>A0ABV9A142_9ACTN</name>
<comment type="caution">
    <text evidence="6">The sequence shown here is derived from an EMBL/GenBank/DDBJ whole genome shotgun (WGS) entry which is preliminary data.</text>
</comment>
<keyword evidence="7" id="KW-1185">Reference proteome</keyword>
<dbReference type="Pfam" id="PF17668">
    <property type="entry name" value="Acetyltransf_17"/>
    <property type="match status" value="1"/>
</dbReference>
<dbReference type="EMBL" id="JBHSFH010000003">
    <property type="protein sequence ID" value="MFC4493309.1"/>
    <property type="molecule type" value="Genomic_DNA"/>
</dbReference>
<accession>A0ABV9A142</accession>
<feature type="binding site" evidence="4">
    <location>
        <begin position="88"/>
        <end position="93"/>
    </location>
    <ligand>
        <name>acetyl-CoA</name>
        <dbReference type="ChEBI" id="CHEBI:57288"/>
    </ligand>
</feature>
<dbReference type="HAMAP" id="MF_01812">
    <property type="entry name" value="Eis"/>
    <property type="match status" value="1"/>
</dbReference>
<dbReference type="Pfam" id="PF13527">
    <property type="entry name" value="Acetyltransf_9"/>
    <property type="match status" value="1"/>
</dbReference>
<dbReference type="InterPro" id="IPR025559">
    <property type="entry name" value="Eis_dom"/>
</dbReference>
<evidence type="ECO:0000256" key="2">
    <source>
        <dbReference type="ARBA" id="ARBA00022679"/>
    </source>
</evidence>
<evidence type="ECO:0000313" key="6">
    <source>
        <dbReference type="EMBL" id="MFC4493309.1"/>
    </source>
</evidence>
<feature type="binding site" evidence="4">
    <location>
        <begin position="80"/>
        <end position="82"/>
    </location>
    <ligand>
        <name>acetyl-CoA</name>
        <dbReference type="ChEBI" id="CHEBI:57288"/>
    </ligand>
</feature>